<gene>
    <name evidence="2" type="ORF">CWS72_19650</name>
</gene>
<dbReference type="Proteomes" id="UP000233293">
    <property type="component" value="Unassembled WGS sequence"/>
</dbReference>
<name>A0A2N3PR69_9PROT</name>
<evidence type="ECO:0000313" key="3">
    <source>
        <dbReference type="Proteomes" id="UP000233293"/>
    </source>
</evidence>
<evidence type="ECO:0000313" key="2">
    <source>
        <dbReference type="EMBL" id="PKU22899.1"/>
    </source>
</evidence>
<dbReference type="OrthoDB" id="9809543at2"/>
<accession>A0A2N3PR69</accession>
<protein>
    <recommendedName>
        <fullName evidence="4">DUF2189 domain-containing protein</fullName>
    </recommendedName>
</protein>
<dbReference type="InterPro" id="IPR018692">
    <property type="entry name" value="DUF2189"/>
</dbReference>
<keyword evidence="1" id="KW-1133">Transmembrane helix</keyword>
<organism evidence="2 3">
    <name type="scientific">Telmatospirillum siberiense</name>
    <dbReference type="NCBI Taxonomy" id="382514"/>
    <lineage>
        <taxon>Bacteria</taxon>
        <taxon>Pseudomonadati</taxon>
        <taxon>Pseudomonadota</taxon>
        <taxon>Alphaproteobacteria</taxon>
        <taxon>Rhodospirillales</taxon>
        <taxon>Rhodospirillaceae</taxon>
        <taxon>Telmatospirillum</taxon>
    </lineage>
</organism>
<comment type="caution">
    <text evidence="2">The sequence shown here is derived from an EMBL/GenBank/DDBJ whole genome shotgun (WGS) entry which is preliminary data.</text>
</comment>
<feature type="transmembrane region" description="Helical" evidence="1">
    <location>
        <begin position="66"/>
        <end position="87"/>
    </location>
</feature>
<dbReference type="AlphaFoldDB" id="A0A2N3PR69"/>
<dbReference type="EMBL" id="PIUM01000026">
    <property type="protein sequence ID" value="PKU22899.1"/>
    <property type="molecule type" value="Genomic_DNA"/>
</dbReference>
<feature type="transmembrane region" description="Helical" evidence="1">
    <location>
        <begin position="161"/>
        <end position="191"/>
    </location>
</feature>
<keyword evidence="1" id="KW-0472">Membrane</keyword>
<reference evidence="3" key="1">
    <citation type="submission" date="2017-12" db="EMBL/GenBank/DDBJ databases">
        <title>Draft genome sequence of Telmatospirillum siberiense 26-4b1T, an acidotolerant peatland alphaproteobacterium potentially involved in sulfur cycling.</title>
        <authorList>
            <person name="Hausmann B."/>
            <person name="Pjevac P."/>
            <person name="Schreck K."/>
            <person name="Herbold C.W."/>
            <person name="Daims H."/>
            <person name="Wagner M."/>
            <person name="Pester M."/>
            <person name="Loy A."/>
        </authorList>
    </citation>
    <scope>NUCLEOTIDE SEQUENCE [LARGE SCALE GENOMIC DNA]</scope>
    <source>
        <strain evidence="3">26-4b1</strain>
    </source>
</reference>
<feature type="transmembrane region" description="Helical" evidence="1">
    <location>
        <begin position="42"/>
        <end position="60"/>
    </location>
</feature>
<evidence type="ECO:0000256" key="1">
    <source>
        <dbReference type="SAM" id="Phobius"/>
    </source>
</evidence>
<feature type="transmembrane region" description="Helical" evidence="1">
    <location>
        <begin position="118"/>
        <end position="141"/>
    </location>
</feature>
<evidence type="ECO:0008006" key="4">
    <source>
        <dbReference type="Google" id="ProtNLM"/>
    </source>
</evidence>
<proteinExistence type="predicted"/>
<dbReference type="Pfam" id="PF09955">
    <property type="entry name" value="DUF2189"/>
    <property type="match status" value="1"/>
</dbReference>
<sequence>MATSTWGLQIRTLPVRRISVEAPNLWLIAAWRDFRRAPMISLGYGALFVLAGYVIVFGLYNSGLASLVPAVIGGFFLVAPVLAVGLYDVSRRFELGEKVSFSQCMLAIRRNPGGLSSIGLILTLSLAAWLQIALLIFMLFFHEDTPSLDHFFYDVLTAPDAAAFLVVGTAVGYVIASIVFAISAISIPLLLDRDVPVLVAVATSIAAVRENWLVMLGWAATIVLLVGAGLACFFVGLAFTLPLVAYATWHAYRSLLG</sequence>
<feature type="transmembrane region" description="Helical" evidence="1">
    <location>
        <begin position="212"/>
        <end position="239"/>
    </location>
</feature>
<keyword evidence="1" id="KW-0812">Transmembrane</keyword>
<keyword evidence="3" id="KW-1185">Reference proteome</keyword>